<dbReference type="NCBIfam" id="TIGR02141">
    <property type="entry name" value="modB_ABC"/>
    <property type="match status" value="1"/>
</dbReference>
<keyword evidence="6 9" id="KW-0812">Transmembrane</keyword>
<evidence type="ECO:0000256" key="9">
    <source>
        <dbReference type="RuleBase" id="RU363032"/>
    </source>
</evidence>
<dbReference type="InterPro" id="IPR035906">
    <property type="entry name" value="MetI-like_sf"/>
</dbReference>
<evidence type="ECO:0000256" key="5">
    <source>
        <dbReference type="ARBA" id="ARBA00022505"/>
    </source>
</evidence>
<feature type="transmembrane region" description="Helical" evidence="9">
    <location>
        <begin position="179"/>
        <end position="205"/>
    </location>
</feature>
<feature type="compositionally biased region" description="Basic residues" evidence="10">
    <location>
        <begin position="33"/>
        <end position="51"/>
    </location>
</feature>
<keyword evidence="5" id="KW-0500">Molybdenum</keyword>
<dbReference type="PROSITE" id="PS50928">
    <property type="entry name" value="ABC_TM1"/>
    <property type="match status" value="1"/>
</dbReference>
<evidence type="ECO:0000313" key="13">
    <source>
        <dbReference type="Proteomes" id="UP001500016"/>
    </source>
</evidence>
<feature type="transmembrane region" description="Helical" evidence="9">
    <location>
        <begin position="98"/>
        <end position="125"/>
    </location>
</feature>
<keyword evidence="3 9" id="KW-0813">Transport</keyword>
<keyword evidence="13" id="KW-1185">Reference proteome</keyword>
<dbReference type="CDD" id="cd06261">
    <property type="entry name" value="TM_PBP2"/>
    <property type="match status" value="1"/>
</dbReference>
<comment type="similarity">
    <text evidence="2">Belongs to the binding-protein-dependent transport system permease family. CysTW subfamily.</text>
</comment>
<dbReference type="PANTHER" id="PTHR30183:SF3">
    <property type="entry name" value="MOLYBDENUM TRANSPORT SYSTEM PERMEASE PROTEIN MODB"/>
    <property type="match status" value="1"/>
</dbReference>
<evidence type="ECO:0000256" key="10">
    <source>
        <dbReference type="SAM" id="MobiDB-lite"/>
    </source>
</evidence>
<feature type="transmembrane region" description="Helical" evidence="9">
    <location>
        <begin position="137"/>
        <end position="159"/>
    </location>
</feature>
<dbReference type="SUPFAM" id="SSF161098">
    <property type="entry name" value="MetI-like"/>
    <property type="match status" value="1"/>
</dbReference>
<keyword evidence="4" id="KW-1003">Cell membrane</keyword>
<evidence type="ECO:0000256" key="8">
    <source>
        <dbReference type="ARBA" id="ARBA00023136"/>
    </source>
</evidence>
<feature type="transmembrane region" description="Helical" evidence="9">
    <location>
        <begin position="282"/>
        <end position="301"/>
    </location>
</feature>
<proteinExistence type="inferred from homology"/>
<evidence type="ECO:0000259" key="11">
    <source>
        <dbReference type="PROSITE" id="PS50928"/>
    </source>
</evidence>
<feature type="transmembrane region" description="Helical" evidence="9">
    <location>
        <begin position="226"/>
        <end position="247"/>
    </location>
</feature>
<evidence type="ECO:0000256" key="1">
    <source>
        <dbReference type="ARBA" id="ARBA00004651"/>
    </source>
</evidence>
<gene>
    <name evidence="12" type="ORF">GCM10009801_24750</name>
</gene>
<dbReference type="Pfam" id="PF00528">
    <property type="entry name" value="BPD_transp_1"/>
    <property type="match status" value="1"/>
</dbReference>
<name>A0ABN2VUW7_9ACTN</name>
<feature type="compositionally biased region" description="Basic and acidic residues" evidence="10">
    <location>
        <begin position="13"/>
        <end position="25"/>
    </location>
</feature>
<evidence type="ECO:0000256" key="2">
    <source>
        <dbReference type="ARBA" id="ARBA00007069"/>
    </source>
</evidence>
<sequence length="312" mass="32543">MSDGTRLAPPRGPGREDDDRGREPVRASVRARTGARRGPARRYGRRGRRGRTQGAPPVLTAPALLAVAFLLIPLLGIVTESPWKGLGSRLGSPEVGQALGLSLLVSGWALLLALLLGLPLAWLLARVDFPGKALVRSLVLLPMVLPPTVAGVALLRGFGRRGLLGGPLEALGISLPFSTAGAVVAAAFVSMPFLVITMEGALLGLHPRYEEAAATMGASTFQTLRYVTLPMVMPSLAAGAALCWARALGEFGATITFAGNLPGSTQTLPLQVYLLLQDDPEGATAISLLLLATAALVLCALRGRWLGRGSTE</sequence>
<organism evidence="12 13">
    <name type="scientific">Streptomyces albiaxialis</name>
    <dbReference type="NCBI Taxonomy" id="329523"/>
    <lineage>
        <taxon>Bacteria</taxon>
        <taxon>Bacillati</taxon>
        <taxon>Actinomycetota</taxon>
        <taxon>Actinomycetes</taxon>
        <taxon>Kitasatosporales</taxon>
        <taxon>Streptomycetaceae</taxon>
        <taxon>Streptomyces</taxon>
    </lineage>
</organism>
<protein>
    <submittedName>
        <fullName evidence="12">ABC transporter permease</fullName>
    </submittedName>
</protein>
<dbReference type="InterPro" id="IPR000515">
    <property type="entry name" value="MetI-like"/>
</dbReference>
<keyword evidence="7 9" id="KW-1133">Transmembrane helix</keyword>
<comment type="subcellular location">
    <subcellularLocation>
        <location evidence="1 9">Cell membrane</location>
        <topology evidence="1 9">Multi-pass membrane protein</topology>
    </subcellularLocation>
</comment>
<feature type="region of interest" description="Disordered" evidence="10">
    <location>
        <begin position="1"/>
        <end position="55"/>
    </location>
</feature>
<evidence type="ECO:0000256" key="6">
    <source>
        <dbReference type="ARBA" id="ARBA00022692"/>
    </source>
</evidence>
<dbReference type="InterPro" id="IPR011867">
    <property type="entry name" value="ModB_ABC"/>
</dbReference>
<comment type="caution">
    <text evidence="12">The sequence shown here is derived from an EMBL/GenBank/DDBJ whole genome shotgun (WGS) entry which is preliminary data.</text>
</comment>
<keyword evidence="8 9" id="KW-0472">Membrane</keyword>
<dbReference type="PANTHER" id="PTHR30183">
    <property type="entry name" value="MOLYBDENUM TRANSPORT SYSTEM PERMEASE PROTEIN MODB"/>
    <property type="match status" value="1"/>
</dbReference>
<evidence type="ECO:0000313" key="12">
    <source>
        <dbReference type="EMBL" id="GAA2072281.1"/>
    </source>
</evidence>
<dbReference type="Gene3D" id="1.10.3720.10">
    <property type="entry name" value="MetI-like"/>
    <property type="match status" value="1"/>
</dbReference>
<dbReference type="InterPro" id="IPR006469">
    <property type="entry name" value="NifC_ABC_porter"/>
</dbReference>
<dbReference type="RefSeq" id="WP_425578162.1">
    <property type="nucleotide sequence ID" value="NZ_BAAAPE010000007.1"/>
</dbReference>
<accession>A0ABN2VUW7</accession>
<feature type="transmembrane region" description="Helical" evidence="9">
    <location>
        <begin position="55"/>
        <end position="78"/>
    </location>
</feature>
<dbReference type="Proteomes" id="UP001500016">
    <property type="component" value="Unassembled WGS sequence"/>
</dbReference>
<evidence type="ECO:0000256" key="7">
    <source>
        <dbReference type="ARBA" id="ARBA00022989"/>
    </source>
</evidence>
<dbReference type="NCBIfam" id="TIGR01581">
    <property type="entry name" value="Mo_ABC_porter"/>
    <property type="match status" value="1"/>
</dbReference>
<evidence type="ECO:0000256" key="3">
    <source>
        <dbReference type="ARBA" id="ARBA00022448"/>
    </source>
</evidence>
<feature type="domain" description="ABC transmembrane type-1" evidence="11">
    <location>
        <begin position="99"/>
        <end position="302"/>
    </location>
</feature>
<evidence type="ECO:0000256" key="4">
    <source>
        <dbReference type="ARBA" id="ARBA00022475"/>
    </source>
</evidence>
<dbReference type="EMBL" id="BAAAPE010000007">
    <property type="protein sequence ID" value="GAA2072281.1"/>
    <property type="molecule type" value="Genomic_DNA"/>
</dbReference>
<reference evidence="12 13" key="1">
    <citation type="journal article" date="2019" name="Int. J. Syst. Evol. Microbiol.">
        <title>The Global Catalogue of Microorganisms (GCM) 10K type strain sequencing project: providing services to taxonomists for standard genome sequencing and annotation.</title>
        <authorList>
            <consortium name="The Broad Institute Genomics Platform"/>
            <consortium name="The Broad Institute Genome Sequencing Center for Infectious Disease"/>
            <person name="Wu L."/>
            <person name="Ma J."/>
        </authorList>
    </citation>
    <scope>NUCLEOTIDE SEQUENCE [LARGE SCALE GENOMIC DNA]</scope>
    <source>
        <strain evidence="12 13">JCM 15478</strain>
    </source>
</reference>